<dbReference type="GO" id="GO:0016114">
    <property type="term" value="P:terpenoid biosynthetic process"/>
    <property type="evidence" value="ECO:0007669"/>
    <property type="project" value="InterPro"/>
</dbReference>
<dbReference type="PANTHER" id="PTHR43322">
    <property type="entry name" value="1-D-DEOXYXYLULOSE 5-PHOSPHATE SYNTHASE-RELATED"/>
    <property type="match status" value="1"/>
</dbReference>
<dbReference type="InterPro" id="IPR005477">
    <property type="entry name" value="Dxylulose-5-P_synthase"/>
</dbReference>
<dbReference type="Gene3D" id="3.40.50.970">
    <property type="match status" value="1"/>
</dbReference>
<dbReference type="Pfam" id="PF13292">
    <property type="entry name" value="DXP_synthase_N"/>
    <property type="match status" value="1"/>
</dbReference>
<protein>
    <recommendedName>
        <fullName evidence="8">1-deoxy-D-xylulose-5-phosphate synthase</fullName>
    </recommendedName>
</protein>
<comment type="caution">
    <text evidence="6">The sequence shown here is derived from an EMBL/GenBank/DDBJ whole genome shotgun (WGS) entry which is preliminary data.</text>
</comment>
<keyword evidence="5" id="KW-0786">Thiamine pyrophosphate</keyword>
<keyword evidence="3" id="KW-0808">Transferase</keyword>
<evidence type="ECO:0000256" key="1">
    <source>
        <dbReference type="ARBA" id="ARBA00001946"/>
    </source>
</evidence>
<name>A0AAD3Y6N2_NEPGR</name>
<evidence type="ECO:0000256" key="4">
    <source>
        <dbReference type="ARBA" id="ARBA00022842"/>
    </source>
</evidence>
<dbReference type="GO" id="GO:0008661">
    <property type="term" value="F:1-deoxy-D-xylulose-5-phosphate synthase activity"/>
    <property type="evidence" value="ECO:0007669"/>
    <property type="project" value="InterPro"/>
</dbReference>
<sequence>MYQQWKPITFQALTKRVSKGLHEWAAKVDEYALGMMGPTGSTLFEELGLYYIGPVDGHKIEDLICVLQEVAALDSMGPVLVHVFDK</sequence>
<evidence type="ECO:0000313" key="6">
    <source>
        <dbReference type="EMBL" id="GMH31273.1"/>
    </source>
</evidence>
<evidence type="ECO:0000256" key="3">
    <source>
        <dbReference type="ARBA" id="ARBA00022679"/>
    </source>
</evidence>
<comment type="subunit">
    <text evidence="2">Homodimer.</text>
</comment>
<dbReference type="InterPro" id="IPR029061">
    <property type="entry name" value="THDP-binding"/>
</dbReference>
<dbReference type="SUPFAM" id="SSF52518">
    <property type="entry name" value="Thiamin diphosphate-binding fold (THDP-binding)"/>
    <property type="match status" value="1"/>
</dbReference>
<dbReference type="EMBL" id="BSYO01000040">
    <property type="protein sequence ID" value="GMH31273.1"/>
    <property type="molecule type" value="Genomic_DNA"/>
</dbReference>
<reference evidence="6" key="1">
    <citation type="submission" date="2023-05" db="EMBL/GenBank/DDBJ databases">
        <title>Nepenthes gracilis genome sequencing.</title>
        <authorList>
            <person name="Fukushima K."/>
        </authorList>
    </citation>
    <scope>NUCLEOTIDE SEQUENCE</scope>
    <source>
        <strain evidence="6">SING2019-196</strain>
    </source>
</reference>
<gene>
    <name evidence="6" type="ORF">Nepgr_033116</name>
</gene>
<proteinExistence type="predicted"/>
<accession>A0AAD3Y6N2</accession>
<dbReference type="AlphaFoldDB" id="A0AAD3Y6N2"/>
<dbReference type="Proteomes" id="UP001279734">
    <property type="component" value="Unassembled WGS sequence"/>
</dbReference>
<keyword evidence="7" id="KW-1185">Reference proteome</keyword>
<evidence type="ECO:0000256" key="2">
    <source>
        <dbReference type="ARBA" id="ARBA00011738"/>
    </source>
</evidence>
<evidence type="ECO:0000256" key="5">
    <source>
        <dbReference type="ARBA" id="ARBA00023052"/>
    </source>
</evidence>
<comment type="cofactor">
    <cofactor evidence="1">
        <name>Mg(2+)</name>
        <dbReference type="ChEBI" id="CHEBI:18420"/>
    </cofactor>
</comment>
<dbReference type="PANTHER" id="PTHR43322:SF3">
    <property type="entry name" value="1-DEOXY-D-XYLULOSE-5-PHOSPHATE SYNTHASE"/>
    <property type="match status" value="1"/>
</dbReference>
<evidence type="ECO:0008006" key="8">
    <source>
        <dbReference type="Google" id="ProtNLM"/>
    </source>
</evidence>
<keyword evidence="4" id="KW-0460">Magnesium</keyword>
<organism evidence="6 7">
    <name type="scientific">Nepenthes gracilis</name>
    <name type="common">Slender pitcher plant</name>
    <dbReference type="NCBI Taxonomy" id="150966"/>
    <lineage>
        <taxon>Eukaryota</taxon>
        <taxon>Viridiplantae</taxon>
        <taxon>Streptophyta</taxon>
        <taxon>Embryophyta</taxon>
        <taxon>Tracheophyta</taxon>
        <taxon>Spermatophyta</taxon>
        <taxon>Magnoliopsida</taxon>
        <taxon>eudicotyledons</taxon>
        <taxon>Gunneridae</taxon>
        <taxon>Pentapetalae</taxon>
        <taxon>Caryophyllales</taxon>
        <taxon>Nepenthaceae</taxon>
        <taxon>Nepenthes</taxon>
    </lineage>
</organism>
<evidence type="ECO:0000313" key="7">
    <source>
        <dbReference type="Proteomes" id="UP001279734"/>
    </source>
</evidence>